<keyword evidence="2" id="KW-0472">Membrane</keyword>
<evidence type="ECO:0000256" key="1">
    <source>
        <dbReference type="SAM" id="MobiDB-lite"/>
    </source>
</evidence>
<comment type="caution">
    <text evidence="3">The sequence shown here is derived from an EMBL/GenBank/DDBJ whole genome shotgun (WGS) entry which is preliminary data.</text>
</comment>
<dbReference type="AlphaFoldDB" id="A0A5M9KDM0"/>
<dbReference type="Proteomes" id="UP000322873">
    <property type="component" value="Unassembled WGS sequence"/>
</dbReference>
<evidence type="ECO:0000256" key="2">
    <source>
        <dbReference type="SAM" id="Phobius"/>
    </source>
</evidence>
<gene>
    <name evidence="3" type="ORF">EYC84_007075</name>
</gene>
<feature type="region of interest" description="Disordered" evidence="1">
    <location>
        <begin position="411"/>
        <end position="435"/>
    </location>
</feature>
<protein>
    <submittedName>
        <fullName evidence="3">Uncharacterized protein</fullName>
    </submittedName>
</protein>
<evidence type="ECO:0000313" key="3">
    <source>
        <dbReference type="EMBL" id="KAA8577065.1"/>
    </source>
</evidence>
<sequence length="435" mass="48137">MSNDPGKISTQFLDQWKNPGDVFSVLLIVGGDVILLALACVTGRGLTPIAFSFGWVAYAVSAVVVAVGDNKLLVRCPPEISLKVINLKSGYERDNKSWLLGRFFKDYNFWMPNDVKSRLLHPRVRSDEENGQPISLSSSTCRDPADAKVTLGRSDAALCVAVFKWADGAKPGVPARDWAWWSGIVVSVLQLGIAAIPWGLHDNWGIFIATVAGTLLAYTSASLPQWKKEKWPTEARNKDIAVTQGNGNQHVIVILGADHGIDMEDLAAGRAPDLLTTRIYTSALAVLWLVLLITCCGIQTDTWYLLAVGGFGMVQNLMVASVPRTPAALGLPIELISSGNGGQLVPEIFAEPKVMWTLMEFEDKHPGCGYALVKEFFPGDLLDWEDKWWKSKDTNERRELLKDARRKAWEKAHKKAREAREKREKELQQPQDQSS</sequence>
<keyword evidence="2" id="KW-1133">Transmembrane helix</keyword>
<proteinExistence type="predicted"/>
<keyword evidence="4" id="KW-1185">Reference proteome</keyword>
<feature type="transmembrane region" description="Helical" evidence="2">
    <location>
        <begin position="22"/>
        <end position="42"/>
    </location>
</feature>
<dbReference type="OrthoDB" id="1937642at2759"/>
<feature type="transmembrane region" description="Helical" evidence="2">
    <location>
        <begin position="204"/>
        <end position="223"/>
    </location>
</feature>
<feature type="transmembrane region" description="Helical" evidence="2">
    <location>
        <begin position="49"/>
        <end position="68"/>
    </location>
</feature>
<accession>A0A5M9KDM0</accession>
<feature type="compositionally biased region" description="Basic and acidic residues" evidence="1">
    <location>
        <begin position="418"/>
        <end position="427"/>
    </location>
</feature>
<dbReference type="EMBL" id="VICG01000001">
    <property type="protein sequence ID" value="KAA8577065.1"/>
    <property type="molecule type" value="Genomic_DNA"/>
</dbReference>
<name>A0A5M9KDM0_MONFR</name>
<dbReference type="VEuPathDB" id="FungiDB:MFRU_023g00470"/>
<keyword evidence="2" id="KW-0812">Transmembrane</keyword>
<feature type="transmembrane region" description="Helical" evidence="2">
    <location>
        <begin position="178"/>
        <end position="197"/>
    </location>
</feature>
<reference evidence="3 4" key="1">
    <citation type="submission" date="2019-06" db="EMBL/GenBank/DDBJ databases">
        <title>Genome Sequence of the Brown Rot Fungal Pathogen Monilinia fructicola.</title>
        <authorList>
            <person name="De Miccolis Angelini R.M."/>
            <person name="Landi L."/>
            <person name="Abate D."/>
            <person name="Pollastro S."/>
            <person name="Romanazzi G."/>
            <person name="Faretra F."/>
        </authorList>
    </citation>
    <scope>NUCLEOTIDE SEQUENCE [LARGE SCALE GENOMIC DNA]</scope>
    <source>
        <strain evidence="3 4">Mfrc123</strain>
    </source>
</reference>
<evidence type="ECO:0000313" key="4">
    <source>
        <dbReference type="Proteomes" id="UP000322873"/>
    </source>
</evidence>
<organism evidence="3 4">
    <name type="scientific">Monilinia fructicola</name>
    <name type="common">Brown rot fungus</name>
    <name type="synonym">Ciboria fructicola</name>
    <dbReference type="NCBI Taxonomy" id="38448"/>
    <lineage>
        <taxon>Eukaryota</taxon>
        <taxon>Fungi</taxon>
        <taxon>Dikarya</taxon>
        <taxon>Ascomycota</taxon>
        <taxon>Pezizomycotina</taxon>
        <taxon>Leotiomycetes</taxon>
        <taxon>Helotiales</taxon>
        <taxon>Sclerotiniaceae</taxon>
        <taxon>Monilinia</taxon>
    </lineage>
</organism>